<dbReference type="WBParaSite" id="Pan_g11109.t1">
    <property type="protein sequence ID" value="Pan_g11109.t1"/>
    <property type="gene ID" value="Pan_g11109"/>
</dbReference>
<reference evidence="1" key="1">
    <citation type="journal article" date="2013" name="Genetics">
        <title>The draft genome and transcriptome of Panagrellus redivivus are shaped by the harsh demands of a free-living lifestyle.</title>
        <authorList>
            <person name="Srinivasan J."/>
            <person name="Dillman A.R."/>
            <person name="Macchietto M.G."/>
            <person name="Heikkinen L."/>
            <person name="Lakso M."/>
            <person name="Fracchia K.M."/>
            <person name="Antoshechkin I."/>
            <person name="Mortazavi A."/>
            <person name="Wong G."/>
            <person name="Sternberg P.W."/>
        </authorList>
    </citation>
    <scope>NUCLEOTIDE SEQUENCE [LARGE SCALE GENOMIC DNA]</scope>
    <source>
        <strain evidence="1">MT8872</strain>
    </source>
</reference>
<accession>A0A7E4UP71</accession>
<name>A0A7E4UP71_PANRE</name>
<organism evidence="1 2">
    <name type="scientific">Panagrellus redivivus</name>
    <name type="common">Microworm</name>
    <dbReference type="NCBI Taxonomy" id="6233"/>
    <lineage>
        <taxon>Eukaryota</taxon>
        <taxon>Metazoa</taxon>
        <taxon>Ecdysozoa</taxon>
        <taxon>Nematoda</taxon>
        <taxon>Chromadorea</taxon>
        <taxon>Rhabditida</taxon>
        <taxon>Tylenchina</taxon>
        <taxon>Panagrolaimomorpha</taxon>
        <taxon>Panagrolaimoidea</taxon>
        <taxon>Panagrolaimidae</taxon>
        <taxon>Panagrellus</taxon>
    </lineage>
</organism>
<protein>
    <submittedName>
        <fullName evidence="2">Uncharacterized protein</fullName>
    </submittedName>
</protein>
<sequence length="115" mass="12410">MGTGLASVNEALVVTSASNSQLQPLLRRRPTRGTPQVYCQMCTVGSNVMKAQFSLSVHLGRDAEKEPAWPSAARRLGLCCAFQFGRCGEARCLEPSAATGCRCSDSMWLRPSSSR</sequence>
<reference evidence="2" key="2">
    <citation type="submission" date="2020-10" db="UniProtKB">
        <authorList>
            <consortium name="WormBaseParasite"/>
        </authorList>
    </citation>
    <scope>IDENTIFICATION</scope>
</reference>
<evidence type="ECO:0000313" key="1">
    <source>
        <dbReference type="Proteomes" id="UP000492821"/>
    </source>
</evidence>
<dbReference type="AlphaFoldDB" id="A0A7E4UP71"/>
<keyword evidence="1" id="KW-1185">Reference proteome</keyword>
<dbReference type="Proteomes" id="UP000492821">
    <property type="component" value="Unassembled WGS sequence"/>
</dbReference>
<evidence type="ECO:0000313" key="2">
    <source>
        <dbReference type="WBParaSite" id="Pan_g11109.t1"/>
    </source>
</evidence>
<proteinExistence type="predicted"/>